<evidence type="ECO:0000256" key="1">
    <source>
        <dbReference type="ARBA" id="ARBA00004141"/>
    </source>
</evidence>
<dbReference type="InterPro" id="IPR017452">
    <property type="entry name" value="GPCR_Rhodpsn_7TM"/>
</dbReference>
<evidence type="ECO:0000259" key="11">
    <source>
        <dbReference type="PROSITE" id="PS50262"/>
    </source>
</evidence>
<dbReference type="Proteomes" id="UP000887567">
    <property type="component" value="Unplaced"/>
</dbReference>
<keyword evidence="13" id="KW-1185">Reference proteome</keyword>
<dbReference type="PROSITE" id="PS50262">
    <property type="entry name" value="G_PROTEIN_RECEP_F1_2"/>
    <property type="match status" value="1"/>
</dbReference>
<sequence length="370" mass="42598">MSMESSNTSSNMASNQNETTGERSGTALYSISLTTQAIMTSAYIISFILGLLGNGVGIFIVFRRSRRRFCSTNVLIGNMVIADLLVTLFAMPLAVEYLYIQNKWFGGLVGEMACKLIHFPNFVTISASVLTILTISIERYCAVFYHLRNSFLRKTKYLTAIIWCTSIVLACPYLFSYTLAQDAAGQYFCVVEWGDIKQTYASQRIYYSFVFVFLYAIPLALMSVLYTRIAIKLWKKTATRGESFIIRKSATKAKRKVVKLLLGLVVFFALCSAPAHIMHYYMFYELKAWLQMPLAIKLLSFWIYNTNSAVNPIVYIVLSERFRREFFRLAHGNWCERRTIRFSISKTKRPHRMKPTVTTRVWLQAKKKNR</sequence>
<feature type="compositionally biased region" description="Low complexity" evidence="9">
    <location>
        <begin position="1"/>
        <end position="15"/>
    </location>
</feature>
<dbReference type="GO" id="GO:0005886">
    <property type="term" value="C:plasma membrane"/>
    <property type="evidence" value="ECO:0007669"/>
    <property type="project" value="TreeGrafter"/>
</dbReference>
<feature type="transmembrane region" description="Helical" evidence="10">
    <location>
        <begin position="257"/>
        <end position="281"/>
    </location>
</feature>
<feature type="domain" description="G-protein coupled receptors family 1 profile" evidence="11">
    <location>
        <begin position="53"/>
        <end position="315"/>
    </location>
</feature>
<dbReference type="EnsemblMetazoa" id="XM_021036702.2">
    <property type="protein sequence ID" value="XP_020892361.1"/>
    <property type="gene ID" value="LOC110231666"/>
</dbReference>
<evidence type="ECO:0000313" key="12">
    <source>
        <dbReference type="EnsemblMetazoa" id="XP_020892361.1"/>
    </source>
</evidence>
<dbReference type="OrthoDB" id="5969904at2759"/>
<dbReference type="RefSeq" id="XP_020892361.1">
    <property type="nucleotide sequence ID" value="XM_021036702.2"/>
</dbReference>
<feature type="transmembrane region" description="Helical" evidence="10">
    <location>
        <begin position="74"/>
        <end position="99"/>
    </location>
</feature>
<evidence type="ECO:0000256" key="5">
    <source>
        <dbReference type="ARBA" id="ARBA00023136"/>
    </source>
</evidence>
<proteinExistence type="inferred from homology"/>
<keyword evidence="2 8" id="KW-0812">Transmembrane</keyword>
<dbReference type="InterPro" id="IPR000276">
    <property type="entry name" value="GPCR_Rhodpsn"/>
</dbReference>
<keyword evidence="3 10" id="KW-1133">Transmembrane helix</keyword>
<dbReference type="GeneID" id="110231666"/>
<evidence type="ECO:0000256" key="10">
    <source>
        <dbReference type="SAM" id="Phobius"/>
    </source>
</evidence>
<reference evidence="12" key="1">
    <citation type="submission" date="2022-11" db="UniProtKB">
        <authorList>
            <consortium name="EnsemblMetazoa"/>
        </authorList>
    </citation>
    <scope>IDENTIFICATION</scope>
</reference>
<name>A0A913WQ24_EXADI</name>
<evidence type="ECO:0000256" key="8">
    <source>
        <dbReference type="RuleBase" id="RU000688"/>
    </source>
</evidence>
<comment type="similarity">
    <text evidence="8">Belongs to the G-protein coupled receptor 1 family.</text>
</comment>
<dbReference type="PANTHER" id="PTHR45695">
    <property type="entry name" value="LEUCOKININ RECEPTOR-RELATED"/>
    <property type="match status" value="1"/>
</dbReference>
<evidence type="ECO:0000256" key="9">
    <source>
        <dbReference type="SAM" id="MobiDB-lite"/>
    </source>
</evidence>
<dbReference type="PROSITE" id="PS00237">
    <property type="entry name" value="G_PROTEIN_RECEP_F1_1"/>
    <property type="match status" value="1"/>
</dbReference>
<protein>
    <recommendedName>
        <fullName evidence="11">G-protein coupled receptors family 1 profile domain-containing protein</fullName>
    </recommendedName>
</protein>
<dbReference type="AlphaFoldDB" id="A0A913WQ24"/>
<organism evidence="12 13">
    <name type="scientific">Exaiptasia diaphana</name>
    <name type="common">Tropical sea anemone</name>
    <name type="synonym">Aiptasia pulchella</name>
    <dbReference type="NCBI Taxonomy" id="2652724"/>
    <lineage>
        <taxon>Eukaryota</taxon>
        <taxon>Metazoa</taxon>
        <taxon>Cnidaria</taxon>
        <taxon>Anthozoa</taxon>
        <taxon>Hexacorallia</taxon>
        <taxon>Actiniaria</taxon>
        <taxon>Aiptasiidae</taxon>
        <taxon>Exaiptasia</taxon>
    </lineage>
</organism>
<evidence type="ECO:0000256" key="4">
    <source>
        <dbReference type="ARBA" id="ARBA00023040"/>
    </source>
</evidence>
<feature type="transmembrane region" description="Helical" evidence="10">
    <location>
        <begin position="301"/>
        <end position="318"/>
    </location>
</feature>
<dbReference type="Pfam" id="PF00001">
    <property type="entry name" value="7tm_1"/>
    <property type="match status" value="1"/>
</dbReference>
<comment type="subcellular location">
    <subcellularLocation>
        <location evidence="1">Membrane</location>
        <topology evidence="1">Multi-pass membrane protein</topology>
    </subcellularLocation>
</comment>
<keyword evidence="4 8" id="KW-0297">G-protein coupled receptor</keyword>
<dbReference type="GO" id="GO:0004930">
    <property type="term" value="F:G protein-coupled receptor activity"/>
    <property type="evidence" value="ECO:0007669"/>
    <property type="project" value="UniProtKB-KW"/>
</dbReference>
<dbReference type="KEGG" id="epa:110231666"/>
<dbReference type="FunFam" id="1.20.1070.10:FF:000291">
    <property type="entry name" value="Predicted protein"/>
    <property type="match status" value="1"/>
</dbReference>
<dbReference type="Gene3D" id="1.20.1070.10">
    <property type="entry name" value="Rhodopsin 7-helix transmembrane proteins"/>
    <property type="match status" value="1"/>
</dbReference>
<dbReference type="PRINTS" id="PR00237">
    <property type="entry name" value="GPCRRHODOPSN"/>
</dbReference>
<feature type="region of interest" description="Disordered" evidence="9">
    <location>
        <begin position="1"/>
        <end position="21"/>
    </location>
</feature>
<accession>A0A913WQ24</accession>
<evidence type="ECO:0000256" key="7">
    <source>
        <dbReference type="ARBA" id="ARBA00023224"/>
    </source>
</evidence>
<feature type="transmembrane region" description="Helical" evidence="10">
    <location>
        <begin position="157"/>
        <end position="175"/>
    </location>
</feature>
<dbReference type="PANTHER" id="PTHR45695:SF9">
    <property type="entry name" value="LEUCOKININ RECEPTOR"/>
    <property type="match status" value="1"/>
</dbReference>
<dbReference type="OMA" id="CVVEWGD"/>
<feature type="transmembrane region" description="Helical" evidence="10">
    <location>
        <begin position="205"/>
        <end position="226"/>
    </location>
</feature>
<evidence type="ECO:0000256" key="6">
    <source>
        <dbReference type="ARBA" id="ARBA00023170"/>
    </source>
</evidence>
<feature type="transmembrane region" description="Helical" evidence="10">
    <location>
        <begin position="42"/>
        <end position="62"/>
    </location>
</feature>
<dbReference type="SUPFAM" id="SSF81321">
    <property type="entry name" value="Family A G protein-coupled receptor-like"/>
    <property type="match status" value="1"/>
</dbReference>
<evidence type="ECO:0000256" key="2">
    <source>
        <dbReference type="ARBA" id="ARBA00022692"/>
    </source>
</evidence>
<evidence type="ECO:0000256" key="3">
    <source>
        <dbReference type="ARBA" id="ARBA00022989"/>
    </source>
</evidence>
<keyword evidence="6 8" id="KW-0675">Receptor</keyword>
<keyword evidence="7 8" id="KW-0807">Transducer</keyword>
<evidence type="ECO:0000313" key="13">
    <source>
        <dbReference type="Proteomes" id="UP000887567"/>
    </source>
</evidence>
<keyword evidence="5 10" id="KW-0472">Membrane</keyword>
<feature type="transmembrane region" description="Helical" evidence="10">
    <location>
        <begin position="119"/>
        <end position="137"/>
    </location>
</feature>